<gene>
    <name evidence="1" type="ORF">L484_017074</name>
</gene>
<dbReference type="AlphaFoldDB" id="W9S1I3"/>
<name>W9S1I3_9ROSA</name>
<reference evidence="2" key="1">
    <citation type="submission" date="2013-01" db="EMBL/GenBank/DDBJ databases">
        <title>Draft Genome Sequence of a Mulberry Tree, Morus notabilis C.K. Schneid.</title>
        <authorList>
            <person name="He N."/>
            <person name="Zhao S."/>
        </authorList>
    </citation>
    <scope>NUCLEOTIDE SEQUENCE</scope>
</reference>
<evidence type="ECO:0000313" key="2">
    <source>
        <dbReference type="Proteomes" id="UP000030645"/>
    </source>
</evidence>
<protein>
    <submittedName>
        <fullName evidence="1">Uncharacterized protein</fullName>
    </submittedName>
</protein>
<accession>W9S1I3</accession>
<proteinExistence type="predicted"/>
<evidence type="ECO:0000313" key="1">
    <source>
        <dbReference type="EMBL" id="EXC21064.1"/>
    </source>
</evidence>
<dbReference type="EMBL" id="KE345934">
    <property type="protein sequence ID" value="EXC21064.1"/>
    <property type="molecule type" value="Genomic_DNA"/>
</dbReference>
<keyword evidence="2" id="KW-1185">Reference proteome</keyword>
<organism evidence="1 2">
    <name type="scientific">Morus notabilis</name>
    <dbReference type="NCBI Taxonomy" id="981085"/>
    <lineage>
        <taxon>Eukaryota</taxon>
        <taxon>Viridiplantae</taxon>
        <taxon>Streptophyta</taxon>
        <taxon>Embryophyta</taxon>
        <taxon>Tracheophyta</taxon>
        <taxon>Spermatophyta</taxon>
        <taxon>Magnoliopsida</taxon>
        <taxon>eudicotyledons</taxon>
        <taxon>Gunneridae</taxon>
        <taxon>Pentapetalae</taxon>
        <taxon>rosids</taxon>
        <taxon>fabids</taxon>
        <taxon>Rosales</taxon>
        <taxon>Moraceae</taxon>
        <taxon>Moreae</taxon>
        <taxon>Morus</taxon>
    </lineage>
</organism>
<dbReference type="Proteomes" id="UP000030645">
    <property type="component" value="Unassembled WGS sequence"/>
</dbReference>
<sequence length="71" mass="7213">MRAARGTLSSQTQSRQQRYGLEIGGEFGLVHGGHPGCVVRGGEDIVSRKVGGGFSLNDEAANLGGGSGVGR</sequence>